<gene>
    <name evidence="1" type="ORF">BPO_1292</name>
</gene>
<sequence length="52" mass="6063">MLENRNQNLTPIAQLGEFGLIKHLTENFSLQILPLKSQWEMMPPLSTQRVKK</sequence>
<protein>
    <submittedName>
        <fullName evidence="1">Uncharacterized protein</fullName>
    </submittedName>
</protein>
<keyword evidence="2" id="KW-1185">Reference proteome</keyword>
<dbReference type="KEGG" id="bpor:BPO_1292"/>
<evidence type="ECO:0000313" key="1">
    <source>
        <dbReference type="EMBL" id="WOC51939.1"/>
    </source>
</evidence>
<organism evidence="1 2">
    <name type="scientific">Bergeyella porcorum</name>
    <dbReference type="NCBI Taxonomy" id="1735111"/>
    <lineage>
        <taxon>Bacteria</taxon>
        <taxon>Pseudomonadati</taxon>
        <taxon>Bacteroidota</taxon>
        <taxon>Flavobacteriia</taxon>
        <taxon>Flavobacteriales</taxon>
        <taxon>Weeksellaceae</taxon>
        <taxon>Bergeyella</taxon>
    </lineage>
</organism>
<accession>A0AAU0F1W9</accession>
<evidence type="ECO:0000313" key="2">
    <source>
        <dbReference type="Proteomes" id="UP001432059"/>
    </source>
</evidence>
<name>A0AAU0F1W9_9FLAO</name>
<dbReference type="EMBL" id="CP136426">
    <property type="protein sequence ID" value="WOC51939.1"/>
    <property type="molecule type" value="Genomic_DNA"/>
</dbReference>
<proteinExistence type="predicted"/>
<dbReference type="Proteomes" id="UP001432059">
    <property type="component" value="Chromosome"/>
</dbReference>
<dbReference type="AlphaFoldDB" id="A0AAU0F1W9"/>
<reference evidence="1" key="1">
    <citation type="submission" date="2023-10" db="EMBL/GenBank/DDBJ databases">
        <title>Characterization and whole genome sequencing of a novel strain of Bergeyella porcorum QD2021 isolated from pig.</title>
        <authorList>
            <person name="Liu G."/>
            <person name="Chen C."/>
            <person name="Han X."/>
        </authorList>
    </citation>
    <scope>NUCLEOTIDE SEQUENCE</scope>
    <source>
        <strain evidence="1">QD2021</strain>
    </source>
</reference>